<evidence type="ECO:0000256" key="1">
    <source>
        <dbReference type="SAM" id="Phobius"/>
    </source>
</evidence>
<name>A0A3D3REC6_9PLAN</name>
<gene>
    <name evidence="2" type="ORF">DIT97_26805</name>
</gene>
<evidence type="ECO:0008006" key="4">
    <source>
        <dbReference type="Google" id="ProtNLM"/>
    </source>
</evidence>
<reference evidence="2 3" key="1">
    <citation type="journal article" date="2018" name="Nat. Biotechnol.">
        <title>A standardized bacterial taxonomy based on genome phylogeny substantially revises the tree of life.</title>
        <authorList>
            <person name="Parks D.H."/>
            <person name="Chuvochina M."/>
            <person name="Waite D.W."/>
            <person name="Rinke C."/>
            <person name="Skarshewski A."/>
            <person name="Chaumeil P.A."/>
            <person name="Hugenholtz P."/>
        </authorList>
    </citation>
    <scope>NUCLEOTIDE SEQUENCE [LARGE SCALE GENOMIC DNA]</scope>
    <source>
        <strain evidence="2">UBA9375</strain>
    </source>
</reference>
<evidence type="ECO:0000313" key="3">
    <source>
        <dbReference type="Proteomes" id="UP000263642"/>
    </source>
</evidence>
<dbReference type="AlphaFoldDB" id="A0A3D3REC6"/>
<dbReference type="Proteomes" id="UP000263642">
    <property type="component" value="Unassembled WGS sequence"/>
</dbReference>
<protein>
    <recommendedName>
        <fullName evidence="4">Zinc-finger domain-containing protein</fullName>
    </recommendedName>
</protein>
<dbReference type="EMBL" id="DQAY01000160">
    <property type="protein sequence ID" value="HCO26448.1"/>
    <property type="molecule type" value="Genomic_DNA"/>
</dbReference>
<accession>A0A3D3REC6</accession>
<keyword evidence="1" id="KW-0812">Transmembrane</keyword>
<organism evidence="2 3">
    <name type="scientific">Gimesia maris</name>
    <dbReference type="NCBI Taxonomy" id="122"/>
    <lineage>
        <taxon>Bacteria</taxon>
        <taxon>Pseudomonadati</taxon>
        <taxon>Planctomycetota</taxon>
        <taxon>Planctomycetia</taxon>
        <taxon>Planctomycetales</taxon>
        <taxon>Planctomycetaceae</taxon>
        <taxon>Gimesia</taxon>
    </lineage>
</organism>
<keyword evidence="1" id="KW-1133">Transmembrane helix</keyword>
<evidence type="ECO:0000313" key="2">
    <source>
        <dbReference type="EMBL" id="HCO26448.1"/>
    </source>
</evidence>
<keyword evidence="1" id="KW-0472">Membrane</keyword>
<dbReference type="InterPro" id="IPR041916">
    <property type="entry name" value="Anti_sigma_zinc_sf"/>
</dbReference>
<dbReference type="Gene3D" id="1.10.10.1320">
    <property type="entry name" value="Anti-sigma factor, zinc-finger domain"/>
    <property type="match status" value="1"/>
</dbReference>
<feature type="transmembrane region" description="Helical" evidence="1">
    <location>
        <begin position="103"/>
        <end position="123"/>
    </location>
</feature>
<comment type="caution">
    <text evidence="2">The sequence shown here is derived from an EMBL/GenBank/DDBJ whole genome shotgun (WGS) entry which is preliminary data.</text>
</comment>
<proteinExistence type="predicted"/>
<sequence>MKKELNNQELEKLVAYLDGEVTEQEAIEVEQSLSTDEATRTHVDGLERTWELLDKLPIAKASQEFTDKTLSTIKTVQLEALAEAEQNRSGFLSSKSKQQLRRAAIAAAWTAGLACSVMVGYLITNQWVPDEADPLLEEFSFIENLDTYSEVQSLEFLEELKKSGTFDEIAQQQKR</sequence>